<keyword evidence="3 5" id="KW-0862">Zinc</keyword>
<keyword evidence="2" id="KW-0677">Repeat</keyword>
<name>A0A834U7H3_VESPE</name>
<dbReference type="SMART" id="SM00132">
    <property type="entry name" value="LIM"/>
    <property type="match status" value="1"/>
</dbReference>
<keyword evidence="4 5" id="KW-0440">LIM domain</keyword>
<evidence type="ECO:0000256" key="1">
    <source>
        <dbReference type="ARBA" id="ARBA00022723"/>
    </source>
</evidence>
<evidence type="ECO:0000256" key="5">
    <source>
        <dbReference type="PROSITE-ProRule" id="PRU00125"/>
    </source>
</evidence>
<evidence type="ECO:0000313" key="9">
    <source>
        <dbReference type="Proteomes" id="UP000600918"/>
    </source>
</evidence>
<dbReference type="SUPFAM" id="SSF57716">
    <property type="entry name" value="Glucocorticoid receptor-like (DNA-binding domain)"/>
    <property type="match status" value="1"/>
</dbReference>
<evidence type="ECO:0000256" key="4">
    <source>
        <dbReference type="ARBA" id="ARBA00023038"/>
    </source>
</evidence>
<dbReference type="PANTHER" id="PTHR24211">
    <property type="entry name" value="LIM DOMAIN-CONTAINING PROTEIN"/>
    <property type="match status" value="1"/>
</dbReference>
<accession>A0A834U7H3</accession>
<dbReference type="PANTHER" id="PTHR24211:SF37">
    <property type="entry name" value="PROTEIN ESPINAS-LIKE PROTEIN"/>
    <property type="match status" value="1"/>
</dbReference>
<dbReference type="PROSITE" id="PS50023">
    <property type="entry name" value="LIM_DOMAIN_2"/>
    <property type="match status" value="1"/>
</dbReference>
<dbReference type="PROSITE" id="PS51303">
    <property type="entry name" value="PET"/>
    <property type="match status" value="1"/>
</dbReference>
<evidence type="ECO:0000259" key="6">
    <source>
        <dbReference type="PROSITE" id="PS50023"/>
    </source>
</evidence>
<dbReference type="InterPro" id="IPR047120">
    <property type="entry name" value="Pk/Esn/Tes"/>
</dbReference>
<evidence type="ECO:0008006" key="10">
    <source>
        <dbReference type="Google" id="ProtNLM"/>
    </source>
</evidence>
<dbReference type="InterPro" id="IPR001781">
    <property type="entry name" value="Znf_LIM"/>
</dbReference>
<evidence type="ECO:0000313" key="8">
    <source>
        <dbReference type="EMBL" id="KAF7419948.1"/>
    </source>
</evidence>
<dbReference type="CDD" id="cd09830">
    <property type="entry name" value="PET_LIMPETin_LIM-9"/>
    <property type="match status" value="1"/>
</dbReference>
<dbReference type="InterPro" id="IPR010442">
    <property type="entry name" value="PET_domain"/>
</dbReference>
<dbReference type="Proteomes" id="UP000600918">
    <property type="component" value="Unassembled WGS sequence"/>
</dbReference>
<dbReference type="PROSITE" id="PS00478">
    <property type="entry name" value="LIM_DOMAIN_1"/>
    <property type="match status" value="1"/>
</dbReference>
<comment type="caution">
    <text evidence="8">The sequence shown here is derived from an EMBL/GenBank/DDBJ whole genome shotgun (WGS) entry which is preliminary data.</text>
</comment>
<protein>
    <recommendedName>
        <fullName evidence="10">LIM zinc-binding domain-containing protein</fullName>
    </recommendedName>
</protein>
<reference evidence="8" key="1">
    <citation type="journal article" date="2020" name="G3 (Bethesda)">
        <title>High-Quality Assemblies for Three Invasive Social Wasps from the &lt;i&gt;Vespula&lt;/i&gt; Genus.</title>
        <authorList>
            <person name="Harrop T.W.R."/>
            <person name="Guhlin J."/>
            <person name="McLaughlin G.M."/>
            <person name="Permina E."/>
            <person name="Stockwell P."/>
            <person name="Gilligan J."/>
            <person name="Le Lec M.F."/>
            <person name="Gruber M.A.M."/>
            <person name="Quinn O."/>
            <person name="Lovegrove M."/>
            <person name="Duncan E.J."/>
            <person name="Remnant E.J."/>
            <person name="Van Eeckhoven J."/>
            <person name="Graham B."/>
            <person name="Knapp R.A."/>
            <person name="Langford K.W."/>
            <person name="Kronenberg Z."/>
            <person name="Press M.O."/>
            <person name="Eacker S.M."/>
            <person name="Wilson-Rankin E.E."/>
            <person name="Purcell J."/>
            <person name="Lester P.J."/>
            <person name="Dearden P.K."/>
        </authorList>
    </citation>
    <scope>NUCLEOTIDE SEQUENCE</scope>
    <source>
        <strain evidence="8">Volc-1</strain>
    </source>
</reference>
<dbReference type="Pfam" id="PF06297">
    <property type="entry name" value="PET"/>
    <property type="match status" value="1"/>
</dbReference>
<dbReference type="EMBL" id="JACSDY010000009">
    <property type="protein sequence ID" value="KAF7419948.1"/>
    <property type="molecule type" value="Genomic_DNA"/>
</dbReference>
<keyword evidence="9" id="KW-1185">Reference proteome</keyword>
<dbReference type="CDD" id="cd09414">
    <property type="entry name" value="LIM1_LIMPETin"/>
    <property type="match status" value="1"/>
</dbReference>
<feature type="domain" description="LIM zinc-binding" evidence="6">
    <location>
        <begin position="420"/>
        <end position="483"/>
    </location>
</feature>
<feature type="domain" description="PET" evidence="7">
    <location>
        <begin position="275"/>
        <end position="383"/>
    </location>
</feature>
<evidence type="ECO:0000256" key="3">
    <source>
        <dbReference type="ARBA" id="ARBA00022833"/>
    </source>
</evidence>
<evidence type="ECO:0000256" key="2">
    <source>
        <dbReference type="ARBA" id="ARBA00022737"/>
    </source>
</evidence>
<dbReference type="Gene3D" id="2.10.110.10">
    <property type="entry name" value="Cysteine Rich Protein"/>
    <property type="match status" value="1"/>
</dbReference>
<keyword evidence="1 5" id="KW-0479">Metal-binding</keyword>
<dbReference type="AlphaFoldDB" id="A0A834U7H3"/>
<evidence type="ECO:0000259" key="7">
    <source>
        <dbReference type="PROSITE" id="PS51303"/>
    </source>
</evidence>
<dbReference type="Pfam" id="PF00412">
    <property type="entry name" value="LIM"/>
    <property type="match status" value="1"/>
</dbReference>
<dbReference type="GO" id="GO:0008270">
    <property type="term" value="F:zinc ion binding"/>
    <property type="evidence" value="ECO:0007669"/>
    <property type="project" value="InterPro"/>
</dbReference>
<gene>
    <name evidence="8" type="ORF">H0235_010245</name>
</gene>
<organism evidence="8 9">
    <name type="scientific">Vespula pensylvanica</name>
    <name type="common">Western yellow jacket</name>
    <name type="synonym">Wasp</name>
    <dbReference type="NCBI Taxonomy" id="30213"/>
    <lineage>
        <taxon>Eukaryota</taxon>
        <taxon>Metazoa</taxon>
        <taxon>Ecdysozoa</taxon>
        <taxon>Arthropoda</taxon>
        <taxon>Hexapoda</taxon>
        <taxon>Insecta</taxon>
        <taxon>Pterygota</taxon>
        <taxon>Neoptera</taxon>
        <taxon>Endopterygota</taxon>
        <taxon>Hymenoptera</taxon>
        <taxon>Apocrita</taxon>
        <taxon>Aculeata</taxon>
        <taxon>Vespoidea</taxon>
        <taxon>Vespidae</taxon>
        <taxon>Vespinae</taxon>
        <taxon>Vespula</taxon>
    </lineage>
</organism>
<proteinExistence type="predicted"/>
<sequence length="535" mass="60168">MSPKGPGGQQEITMTEVRVMCVLEPGAKPLVLRVKIPEPKMRAMSPPMSRESMRARCPSVPEKDFYRKAVSLDRRDRYSTLSGAEIDRGAFSIPSSLDLSGSCRRNPMLDRRNRFPTISGAELKRSLAISEGHTEEDGLDLSLAPWPGMKSACVRVLHLYCKVFDQFELFELIVRKKATPCNLPRSDGLRADISGRGCGGNAINVPDKCIFLYVGVVYVVGKKVTSTFKGSIFVFLFGLFPFVSFRKNCTSCKCPREDHDVCHEEWASVRSRLGLKADESNGLPGFSDPRERGLAWAPPGLPPHKVDEYFSMLPEISVPRLGTPGERLRDRQLAFQLPKQDLARAYCRYLDLKHASSADDFMAARNEIALDIGTVQEIVEEGSVSTRYVFVSERKRKKNKTKKSMKINGNKKSRRKLRSFCCGACQEPLKYGSLAVSASKLGLLYHPACFRCADCKELLVDLAYCVHEDMIFCERHYAEQLKPRCSACDERKRLGARNGRGLESRGIGWRPVEPGGAWWNQVRSVRVKEGRPTRW</sequence>